<dbReference type="KEGG" id="gtt:GUITHDRAFT_151996"/>
<evidence type="ECO:0000313" key="4">
    <source>
        <dbReference type="Proteomes" id="UP000011087"/>
    </source>
</evidence>
<evidence type="ECO:0000259" key="1">
    <source>
        <dbReference type="Pfam" id="PF26187"/>
    </source>
</evidence>
<dbReference type="Proteomes" id="UP000011087">
    <property type="component" value="Unassembled WGS sequence"/>
</dbReference>
<reference evidence="3" key="3">
    <citation type="submission" date="2015-06" db="UniProtKB">
        <authorList>
            <consortium name="EnsemblProtists"/>
        </authorList>
    </citation>
    <scope>IDENTIFICATION</scope>
</reference>
<dbReference type="InterPro" id="IPR058685">
    <property type="entry name" value="Ig_NPHP4_4th"/>
</dbReference>
<dbReference type="GeneID" id="17304521"/>
<keyword evidence="4" id="KW-1185">Reference proteome</keyword>
<reference evidence="2 4" key="1">
    <citation type="journal article" date="2012" name="Nature">
        <title>Algal genomes reveal evolutionary mosaicism and the fate of nucleomorphs.</title>
        <authorList>
            <consortium name="DOE Joint Genome Institute"/>
            <person name="Curtis B.A."/>
            <person name="Tanifuji G."/>
            <person name="Burki F."/>
            <person name="Gruber A."/>
            <person name="Irimia M."/>
            <person name="Maruyama S."/>
            <person name="Arias M.C."/>
            <person name="Ball S.G."/>
            <person name="Gile G.H."/>
            <person name="Hirakawa Y."/>
            <person name="Hopkins J.F."/>
            <person name="Kuo A."/>
            <person name="Rensing S.A."/>
            <person name="Schmutz J."/>
            <person name="Symeonidi A."/>
            <person name="Elias M."/>
            <person name="Eveleigh R.J."/>
            <person name="Herman E.K."/>
            <person name="Klute M.J."/>
            <person name="Nakayama T."/>
            <person name="Obornik M."/>
            <person name="Reyes-Prieto A."/>
            <person name="Armbrust E.V."/>
            <person name="Aves S.J."/>
            <person name="Beiko R.G."/>
            <person name="Coutinho P."/>
            <person name="Dacks J.B."/>
            <person name="Durnford D.G."/>
            <person name="Fast N.M."/>
            <person name="Green B.R."/>
            <person name="Grisdale C.J."/>
            <person name="Hempel F."/>
            <person name="Henrissat B."/>
            <person name="Hoppner M.P."/>
            <person name="Ishida K."/>
            <person name="Kim E."/>
            <person name="Koreny L."/>
            <person name="Kroth P.G."/>
            <person name="Liu Y."/>
            <person name="Malik S.B."/>
            <person name="Maier U.G."/>
            <person name="McRose D."/>
            <person name="Mock T."/>
            <person name="Neilson J.A."/>
            <person name="Onodera N.T."/>
            <person name="Poole A.M."/>
            <person name="Pritham E.J."/>
            <person name="Richards T.A."/>
            <person name="Rocap G."/>
            <person name="Roy S.W."/>
            <person name="Sarai C."/>
            <person name="Schaack S."/>
            <person name="Shirato S."/>
            <person name="Slamovits C.H."/>
            <person name="Spencer D.F."/>
            <person name="Suzuki S."/>
            <person name="Worden A.Z."/>
            <person name="Zauner S."/>
            <person name="Barry K."/>
            <person name="Bell C."/>
            <person name="Bharti A.K."/>
            <person name="Crow J.A."/>
            <person name="Grimwood J."/>
            <person name="Kramer R."/>
            <person name="Lindquist E."/>
            <person name="Lucas S."/>
            <person name="Salamov A."/>
            <person name="McFadden G.I."/>
            <person name="Lane C.E."/>
            <person name="Keeling P.J."/>
            <person name="Gray M.W."/>
            <person name="Grigoriev I.V."/>
            <person name="Archibald J.M."/>
        </authorList>
    </citation>
    <scope>NUCLEOTIDE SEQUENCE</scope>
    <source>
        <strain evidence="2 4">CCMP2712</strain>
    </source>
</reference>
<protein>
    <recommendedName>
        <fullName evidence="1">NPHP4 Ig-like domain-containing protein</fullName>
    </recommendedName>
</protein>
<evidence type="ECO:0000313" key="3">
    <source>
        <dbReference type="EnsemblProtists" id="EKX47891"/>
    </source>
</evidence>
<dbReference type="Pfam" id="PF26187">
    <property type="entry name" value="Ig_NPHP4_4th"/>
    <property type="match status" value="1"/>
</dbReference>
<sequence>MHLVELHLNGGFTWKFLKEMLVQKLGMKEIHGIKFELMDSSEQYLCRNEDEWMTCVQAILKQPEAMAKAYLMREAPMKAFKVSLPVSTSSQPAFHKKKISYENFYDSPVMYILSSNSQNVQPSKDTKIFVKKREKTAVNFRIRSSTRAKEETSYLYLTETETNIVHTLKIFVKWSEE</sequence>
<reference evidence="4" key="2">
    <citation type="submission" date="2012-11" db="EMBL/GenBank/DDBJ databases">
        <authorList>
            <person name="Kuo A."/>
            <person name="Curtis B.A."/>
            <person name="Tanifuji G."/>
            <person name="Burki F."/>
            <person name="Gruber A."/>
            <person name="Irimia M."/>
            <person name="Maruyama S."/>
            <person name="Arias M.C."/>
            <person name="Ball S.G."/>
            <person name="Gile G.H."/>
            <person name="Hirakawa Y."/>
            <person name="Hopkins J.F."/>
            <person name="Rensing S.A."/>
            <person name="Schmutz J."/>
            <person name="Symeonidi A."/>
            <person name="Elias M."/>
            <person name="Eveleigh R.J."/>
            <person name="Herman E.K."/>
            <person name="Klute M.J."/>
            <person name="Nakayama T."/>
            <person name="Obornik M."/>
            <person name="Reyes-Prieto A."/>
            <person name="Armbrust E.V."/>
            <person name="Aves S.J."/>
            <person name="Beiko R.G."/>
            <person name="Coutinho P."/>
            <person name="Dacks J.B."/>
            <person name="Durnford D.G."/>
            <person name="Fast N.M."/>
            <person name="Green B.R."/>
            <person name="Grisdale C."/>
            <person name="Hempe F."/>
            <person name="Henrissat B."/>
            <person name="Hoppner M.P."/>
            <person name="Ishida K.-I."/>
            <person name="Kim E."/>
            <person name="Koreny L."/>
            <person name="Kroth P.G."/>
            <person name="Liu Y."/>
            <person name="Malik S.-B."/>
            <person name="Maier U.G."/>
            <person name="McRose D."/>
            <person name="Mock T."/>
            <person name="Neilson J.A."/>
            <person name="Onodera N.T."/>
            <person name="Poole A.M."/>
            <person name="Pritham E.J."/>
            <person name="Richards T.A."/>
            <person name="Rocap G."/>
            <person name="Roy S.W."/>
            <person name="Sarai C."/>
            <person name="Schaack S."/>
            <person name="Shirato S."/>
            <person name="Slamovits C.H."/>
            <person name="Spencer D.F."/>
            <person name="Suzuki S."/>
            <person name="Worden A.Z."/>
            <person name="Zauner S."/>
            <person name="Barry K."/>
            <person name="Bell C."/>
            <person name="Bharti A.K."/>
            <person name="Crow J.A."/>
            <person name="Grimwood J."/>
            <person name="Kramer R."/>
            <person name="Lindquist E."/>
            <person name="Lucas S."/>
            <person name="Salamov A."/>
            <person name="McFadden G.I."/>
            <person name="Lane C.E."/>
            <person name="Keeling P.J."/>
            <person name="Gray M.W."/>
            <person name="Grigoriev I.V."/>
            <person name="Archibald J.M."/>
        </authorList>
    </citation>
    <scope>NUCLEOTIDE SEQUENCE</scope>
    <source>
        <strain evidence="4">CCMP2712</strain>
    </source>
</reference>
<dbReference type="RefSeq" id="XP_005834871.1">
    <property type="nucleotide sequence ID" value="XM_005834814.1"/>
</dbReference>
<evidence type="ECO:0000313" key="2">
    <source>
        <dbReference type="EMBL" id="EKX47891.1"/>
    </source>
</evidence>
<feature type="domain" description="NPHP4 Ig-like" evidence="1">
    <location>
        <begin position="78"/>
        <end position="172"/>
    </location>
</feature>
<proteinExistence type="predicted"/>
<dbReference type="EnsemblProtists" id="EKX47891">
    <property type="protein sequence ID" value="EKX47891"/>
    <property type="gene ID" value="GUITHDRAFT_151996"/>
</dbReference>
<feature type="non-terminal residue" evidence="2">
    <location>
        <position position="177"/>
    </location>
</feature>
<gene>
    <name evidence="2" type="ORF">GUITHDRAFT_151996</name>
</gene>
<organism evidence="2">
    <name type="scientific">Guillardia theta (strain CCMP2712)</name>
    <name type="common">Cryptophyte</name>
    <dbReference type="NCBI Taxonomy" id="905079"/>
    <lineage>
        <taxon>Eukaryota</taxon>
        <taxon>Cryptophyceae</taxon>
        <taxon>Pyrenomonadales</taxon>
        <taxon>Geminigeraceae</taxon>
        <taxon>Guillardia</taxon>
    </lineage>
</organism>
<dbReference type="HOGENOM" id="CLU_1521751_0_0_1"/>
<dbReference type="AlphaFoldDB" id="L1JHC3"/>
<dbReference type="PaxDb" id="55529-EKX47891"/>
<dbReference type="EMBL" id="JH992988">
    <property type="protein sequence ID" value="EKX47891.1"/>
    <property type="molecule type" value="Genomic_DNA"/>
</dbReference>
<name>L1JHC3_GUITC</name>
<accession>L1JHC3</accession>